<comment type="caution">
    <text evidence="2">The sequence shown here is derived from an EMBL/GenBank/DDBJ whole genome shotgun (WGS) entry which is preliminary data.</text>
</comment>
<name>A0AAD7NF40_9AGAR</name>
<dbReference type="Proteomes" id="UP001215598">
    <property type="component" value="Unassembled WGS sequence"/>
</dbReference>
<dbReference type="AlphaFoldDB" id="A0AAD7NF40"/>
<feature type="domain" description="Glycan binding protein Y3-like" evidence="1">
    <location>
        <begin position="27"/>
        <end position="122"/>
    </location>
</feature>
<dbReference type="InterPro" id="IPR054443">
    <property type="entry name" value="Y3-like_dom"/>
</dbReference>
<evidence type="ECO:0000313" key="2">
    <source>
        <dbReference type="EMBL" id="KAJ7758307.1"/>
    </source>
</evidence>
<dbReference type="EMBL" id="JARKIB010000042">
    <property type="protein sequence ID" value="KAJ7758307.1"/>
    <property type="molecule type" value="Genomic_DNA"/>
</dbReference>
<organism evidence="2 3">
    <name type="scientific">Mycena metata</name>
    <dbReference type="NCBI Taxonomy" id="1033252"/>
    <lineage>
        <taxon>Eukaryota</taxon>
        <taxon>Fungi</taxon>
        <taxon>Dikarya</taxon>
        <taxon>Basidiomycota</taxon>
        <taxon>Agaricomycotina</taxon>
        <taxon>Agaricomycetes</taxon>
        <taxon>Agaricomycetidae</taxon>
        <taxon>Agaricales</taxon>
        <taxon>Marasmiineae</taxon>
        <taxon>Mycenaceae</taxon>
        <taxon>Mycena</taxon>
    </lineage>
</organism>
<accession>A0AAD7NF40</accession>
<evidence type="ECO:0000259" key="1">
    <source>
        <dbReference type="Pfam" id="PF22803"/>
    </source>
</evidence>
<gene>
    <name evidence="2" type="ORF">B0H16DRAFT_1457357</name>
</gene>
<reference evidence="2" key="1">
    <citation type="submission" date="2023-03" db="EMBL/GenBank/DDBJ databases">
        <title>Massive genome expansion in bonnet fungi (Mycena s.s.) driven by repeated elements and novel gene families across ecological guilds.</title>
        <authorList>
            <consortium name="Lawrence Berkeley National Laboratory"/>
            <person name="Harder C.B."/>
            <person name="Miyauchi S."/>
            <person name="Viragh M."/>
            <person name="Kuo A."/>
            <person name="Thoen E."/>
            <person name="Andreopoulos B."/>
            <person name="Lu D."/>
            <person name="Skrede I."/>
            <person name="Drula E."/>
            <person name="Henrissat B."/>
            <person name="Morin E."/>
            <person name="Kohler A."/>
            <person name="Barry K."/>
            <person name="LaButti K."/>
            <person name="Morin E."/>
            <person name="Salamov A."/>
            <person name="Lipzen A."/>
            <person name="Mereny Z."/>
            <person name="Hegedus B."/>
            <person name="Baldrian P."/>
            <person name="Stursova M."/>
            <person name="Weitz H."/>
            <person name="Taylor A."/>
            <person name="Grigoriev I.V."/>
            <person name="Nagy L.G."/>
            <person name="Martin F."/>
            <person name="Kauserud H."/>
        </authorList>
    </citation>
    <scope>NUCLEOTIDE SEQUENCE</scope>
    <source>
        <strain evidence="2">CBHHK182m</strain>
    </source>
</reference>
<protein>
    <recommendedName>
        <fullName evidence="1">Glycan binding protein Y3-like domain-containing protein</fullName>
    </recommendedName>
</protein>
<evidence type="ECO:0000313" key="3">
    <source>
        <dbReference type="Proteomes" id="UP001215598"/>
    </source>
</evidence>
<sequence>MAIATTHTSEGTEPSSVTCYAGGFADDCTSAVDKFCDEIQYRGFEPGVVQERCTPSPKGGRCDIKVTSQGSGYFWSSQCKRELHRTDKCSVGGYGQNLNLEEAGISCLVPIDFKVDPNAGTC</sequence>
<dbReference type="Pfam" id="PF22803">
    <property type="entry name" value="GBD_Y3"/>
    <property type="match status" value="1"/>
</dbReference>
<keyword evidence="3" id="KW-1185">Reference proteome</keyword>
<proteinExistence type="predicted"/>